<evidence type="ECO:0000313" key="1">
    <source>
        <dbReference type="EMBL" id="MFH0252257.1"/>
    </source>
</evidence>
<dbReference type="RefSeq" id="WP_394631500.1">
    <property type="nucleotide sequence ID" value="NZ_JBIHMK010000341.1"/>
</dbReference>
<feature type="non-terminal residue" evidence="1">
    <location>
        <position position="1"/>
    </location>
</feature>
<dbReference type="Pfam" id="PF21079">
    <property type="entry name" value="GDH_HM2"/>
    <property type="match status" value="1"/>
</dbReference>
<evidence type="ECO:0000313" key="2">
    <source>
        <dbReference type="Proteomes" id="UP001607069"/>
    </source>
</evidence>
<sequence length="81" mass="9011">VDFTAWNTESVLARLHFVVRVPQGTELVQLTHADAERIEARLAHRYGGAFPEGYKADFPPRTAVADLQYIQGLERGEGVSD</sequence>
<accession>A0ABW7I280</accession>
<gene>
    <name evidence="1" type="ORF">ACG5V6_29270</name>
</gene>
<protein>
    <submittedName>
        <fullName evidence="1">Uncharacterized protein</fullName>
    </submittedName>
</protein>
<organism evidence="1 2">
    <name type="scientific">Streptomyces chitinivorans</name>
    <dbReference type="NCBI Taxonomy" id="1257027"/>
    <lineage>
        <taxon>Bacteria</taxon>
        <taxon>Bacillati</taxon>
        <taxon>Actinomycetota</taxon>
        <taxon>Actinomycetes</taxon>
        <taxon>Kitasatosporales</taxon>
        <taxon>Streptomycetaceae</taxon>
        <taxon>Streptomyces</taxon>
    </lineage>
</organism>
<dbReference type="InterPro" id="IPR049058">
    <property type="entry name" value="NAD_Glu_DH_HM2"/>
</dbReference>
<dbReference type="Proteomes" id="UP001607069">
    <property type="component" value="Unassembled WGS sequence"/>
</dbReference>
<reference evidence="1 2" key="1">
    <citation type="submission" date="2024-10" db="EMBL/GenBank/DDBJ databases">
        <authorList>
            <person name="Cho J.-C."/>
        </authorList>
    </citation>
    <scope>NUCLEOTIDE SEQUENCE [LARGE SCALE GENOMIC DNA]</scope>
    <source>
        <strain evidence="1 2">KCTC29696</strain>
    </source>
</reference>
<dbReference type="EMBL" id="JBIHMK010000341">
    <property type="protein sequence ID" value="MFH0252257.1"/>
    <property type="molecule type" value="Genomic_DNA"/>
</dbReference>
<keyword evidence="2" id="KW-1185">Reference proteome</keyword>
<comment type="caution">
    <text evidence="1">The sequence shown here is derived from an EMBL/GenBank/DDBJ whole genome shotgun (WGS) entry which is preliminary data.</text>
</comment>
<feature type="non-terminal residue" evidence="1">
    <location>
        <position position="81"/>
    </location>
</feature>
<name>A0ABW7I280_9ACTN</name>
<proteinExistence type="predicted"/>